<proteinExistence type="predicted"/>
<gene>
    <name evidence="2" type="ORF">MAM1_0614c11021</name>
</gene>
<accession>A0A0C9N9N9</accession>
<dbReference type="AlphaFoldDB" id="A0A0C9N9N9"/>
<organism evidence="2">
    <name type="scientific">Mucor ambiguus</name>
    <dbReference type="NCBI Taxonomy" id="91626"/>
    <lineage>
        <taxon>Eukaryota</taxon>
        <taxon>Fungi</taxon>
        <taxon>Fungi incertae sedis</taxon>
        <taxon>Mucoromycota</taxon>
        <taxon>Mucoromycotina</taxon>
        <taxon>Mucoromycetes</taxon>
        <taxon>Mucorales</taxon>
        <taxon>Mucorineae</taxon>
        <taxon>Mucoraceae</taxon>
        <taxon>Mucor</taxon>
    </lineage>
</organism>
<evidence type="ECO:0000313" key="2">
    <source>
        <dbReference type="EMBL" id="GAN11458.1"/>
    </source>
</evidence>
<dbReference type="Proteomes" id="UP000053815">
    <property type="component" value="Unassembled WGS sequence"/>
</dbReference>
<feature type="region of interest" description="Disordered" evidence="1">
    <location>
        <begin position="147"/>
        <end position="219"/>
    </location>
</feature>
<feature type="compositionally biased region" description="Basic and acidic residues" evidence="1">
    <location>
        <begin position="154"/>
        <end position="175"/>
    </location>
</feature>
<dbReference type="EMBL" id="DF836903">
    <property type="protein sequence ID" value="GAN11458.1"/>
    <property type="molecule type" value="Genomic_DNA"/>
</dbReference>
<feature type="compositionally biased region" description="Polar residues" evidence="1">
    <location>
        <begin position="204"/>
        <end position="219"/>
    </location>
</feature>
<sequence length="219" mass="24329">MVKNIKHCLPTPVPIDTTAITQTTGNLKVIGQGETVHIQIMFKGENEEDSVIKSEITALSGNVAKSKVSENTPSKYMAKEEEDQALKARQALCQYPADSENSSVEYIAKGEEDMKAEQASLNYAHVQQEDNQDFEDQQARMETFVSEGTEANQFEDKAKDKDINNQDIKDMKEAAENSCATVDDHAENDTALHVIRQNEYGNGPNEQSTRASFSRSKCC</sequence>
<protein>
    <submittedName>
        <fullName evidence="2">Uncharacterized protein</fullName>
    </submittedName>
</protein>
<evidence type="ECO:0000256" key="1">
    <source>
        <dbReference type="SAM" id="MobiDB-lite"/>
    </source>
</evidence>
<reference evidence="2" key="1">
    <citation type="submission" date="2014-09" db="EMBL/GenBank/DDBJ databases">
        <title>Draft genome sequence of an oleaginous Mucoromycotina fungus Mucor ambiguus NBRC6742.</title>
        <authorList>
            <person name="Takeda I."/>
            <person name="Yamane N."/>
            <person name="Morita T."/>
            <person name="Tamano K."/>
            <person name="Machida M."/>
            <person name="Baker S."/>
            <person name="Koike H."/>
        </authorList>
    </citation>
    <scope>NUCLEOTIDE SEQUENCE</scope>
    <source>
        <strain evidence="2">NBRC 6742</strain>
    </source>
</reference>
<evidence type="ECO:0000313" key="3">
    <source>
        <dbReference type="Proteomes" id="UP000053815"/>
    </source>
</evidence>
<keyword evidence="3" id="KW-1185">Reference proteome</keyword>
<name>A0A0C9N9N9_9FUNG</name>